<keyword evidence="1" id="KW-0602">Photosynthesis</keyword>
<dbReference type="EMBL" id="FXWV01000013">
    <property type="protein sequence ID" value="SMR77200.1"/>
    <property type="molecule type" value="Genomic_DNA"/>
</dbReference>
<evidence type="ECO:0000259" key="4">
    <source>
        <dbReference type="Pfam" id="PF14870"/>
    </source>
</evidence>
<keyword evidence="3" id="KW-0732">Signal</keyword>
<evidence type="ECO:0000256" key="1">
    <source>
        <dbReference type="ARBA" id="ARBA00022531"/>
    </source>
</evidence>
<gene>
    <name evidence="5" type="ORF">SAMN04487964_11334</name>
</gene>
<feature type="signal peptide" evidence="3">
    <location>
        <begin position="1"/>
        <end position="24"/>
    </location>
</feature>
<evidence type="ECO:0000256" key="2">
    <source>
        <dbReference type="ARBA" id="ARBA00023276"/>
    </source>
</evidence>
<keyword evidence="2" id="KW-0604">Photosystem II</keyword>
<evidence type="ECO:0000256" key="3">
    <source>
        <dbReference type="SAM" id="SignalP"/>
    </source>
</evidence>
<organism evidence="5 6">
    <name type="scientific">Marinobacterium sediminicola</name>
    <dbReference type="NCBI Taxonomy" id="518898"/>
    <lineage>
        <taxon>Bacteria</taxon>
        <taxon>Pseudomonadati</taxon>
        <taxon>Pseudomonadota</taxon>
        <taxon>Gammaproteobacteria</taxon>
        <taxon>Oceanospirillales</taxon>
        <taxon>Oceanospirillaceae</taxon>
        <taxon>Marinobacterium</taxon>
    </lineage>
</organism>
<dbReference type="SUPFAM" id="SSF110296">
    <property type="entry name" value="Oligoxyloglucan reducing end-specific cellobiohydrolase"/>
    <property type="match status" value="1"/>
</dbReference>
<dbReference type="PANTHER" id="PTHR47199:SF2">
    <property type="entry name" value="PHOTOSYSTEM II STABILITY_ASSEMBLY FACTOR HCF136, CHLOROPLASTIC"/>
    <property type="match status" value="1"/>
</dbReference>
<feature type="domain" description="Photosynthesis system II assembly factor Ycf48/Hcf136-like" evidence="4">
    <location>
        <begin position="152"/>
        <end position="251"/>
    </location>
</feature>
<reference evidence="5 6" key="1">
    <citation type="submission" date="2017-05" db="EMBL/GenBank/DDBJ databases">
        <authorList>
            <person name="Varghese N."/>
            <person name="Submissions S."/>
        </authorList>
    </citation>
    <scope>NUCLEOTIDE SEQUENCE [LARGE SCALE GENOMIC DNA]</scope>
    <source>
        <strain evidence="5 6">CGMCC 1.7287</strain>
    </source>
</reference>
<proteinExistence type="predicted"/>
<dbReference type="RefSeq" id="WP_239042244.1">
    <property type="nucleotide sequence ID" value="NZ_BAAAEY010000012.1"/>
</dbReference>
<dbReference type="InterPro" id="IPR015943">
    <property type="entry name" value="WD40/YVTN_repeat-like_dom_sf"/>
</dbReference>
<comment type="caution">
    <text evidence="5">The sequence shown here is derived from an EMBL/GenBank/DDBJ whole genome shotgun (WGS) entry which is preliminary data.</text>
</comment>
<sequence>MRKILLSSLVLASLLAPPGQPLLAAAPDRLSQPALHSINAARGLLLDLVKVPERERLLAVGEQGSILYSDDSGQSWHQAQSPVSVLLTAVQMVTAFRGWAIGHDGVILHTEDGGESWQIQAAGQQLLRQQEKALEQELAIKDRLAETEAVEEIQWQLDDLQVSLEEGAMPTLMDLLFVDSQRGFVIGAYGVIFGTIDGGESWHSLGHRLPNPDRMHLNAILMDSRNRLLVAGEAGLLMKSDDLGGSWQSVDTPYEGSFFALANHDQVFLLGLRGHLYRSSNGIDWQMEPVPTQASLNGAVSAKGELYLLGQGGVVLKRQGNRFVPVQPVPRYSFTSGVLLDDRLLLAGEGGIHRIDLTSVAEGAEQ</sequence>
<dbReference type="PANTHER" id="PTHR47199">
    <property type="entry name" value="PHOTOSYSTEM II STABILITY/ASSEMBLY FACTOR HCF136, CHLOROPLASTIC"/>
    <property type="match status" value="1"/>
</dbReference>
<name>A0ABY1S2E4_9GAMM</name>
<dbReference type="InterPro" id="IPR028203">
    <property type="entry name" value="PSII_CF48-like_dom"/>
</dbReference>
<feature type="chain" id="PRO_5045856817" description="Photosynthesis system II assembly factor Ycf48/Hcf136-like domain-containing protein" evidence="3">
    <location>
        <begin position="25"/>
        <end position="366"/>
    </location>
</feature>
<dbReference type="Proteomes" id="UP001159257">
    <property type="component" value="Unassembled WGS sequence"/>
</dbReference>
<accession>A0ABY1S2E4</accession>
<evidence type="ECO:0000313" key="5">
    <source>
        <dbReference type="EMBL" id="SMR77200.1"/>
    </source>
</evidence>
<dbReference type="Gene3D" id="2.130.10.10">
    <property type="entry name" value="YVTN repeat-like/Quinoprotein amine dehydrogenase"/>
    <property type="match status" value="2"/>
</dbReference>
<feature type="domain" description="Photosynthesis system II assembly factor Ycf48/Hcf136-like" evidence="4">
    <location>
        <begin position="53"/>
        <end position="118"/>
    </location>
</feature>
<dbReference type="Pfam" id="PF14870">
    <property type="entry name" value="PSII_BNR"/>
    <property type="match status" value="2"/>
</dbReference>
<protein>
    <recommendedName>
        <fullName evidence="4">Photosynthesis system II assembly factor Ycf48/Hcf136-like domain-containing protein</fullName>
    </recommendedName>
</protein>
<keyword evidence="6" id="KW-1185">Reference proteome</keyword>
<evidence type="ECO:0000313" key="6">
    <source>
        <dbReference type="Proteomes" id="UP001159257"/>
    </source>
</evidence>